<gene>
    <name evidence="7" type="ORF">RUA8715_00037</name>
</gene>
<evidence type="ECO:0000256" key="2">
    <source>
        <dbReference type="ARBA" id="ARBA00022692"/>
    </source>
</evidence>
<dbReference type="Proteomes" id="UP000202485">
    <property type="component" value="Unassembled WGS sequence"/>
</dbReference>
<keyword evidence="3 5" id="KW-1133">Transmembrane helix</keyword>
<evidence type="ECO:0000256" key="1">
    <source>
        <dbReference type="ARBA" id="ARBA00004127"/>
    </source>
</evidence>
<feature type="domain" description="DUF202" evidence="6">
    <location>
        <begin position="22"/>
        <end position="86"/>
    </location>
</feature>
<evidence type="ECO:0000256" key="5">
    <source>
        <dbReference type="SAM" id="Phobius"/>
    </source>
</evidence>
<dbReference type="Pfam" id="PF02656">
    <property type="entry name" value="DUF202"/>
    <property type="match status" value="1"/>
</dbReference>
<evidence type="ECO:0000256" key="3">
    <source>
        <dbReference type="ARBA" id="ARBA00022989"/>
    </source>
</evidence>
<name>A0A238JQ60_9RHOB</name>
<evidence type="ECO:0000313" key="7">
    <source>
        <dbReference type="EMBL" id="SMX32818.1"/>
    </source>
</evidence>
<protein>
    <recommendedName>
        <fullName evidence="6">DUF202 domain-containing protein</fullName>
    </recommendedName>
</protein>
<keyword evidence="4 5" id="KW-0472">Membrane</keyword>
<proteinExistence type="predicted"/>
<keyword evidence="8" id="KW-1185">Reference proteome</keyword>
<sequence length="124" mass="13742">MSEKNTISQNLAEERTDWAEDRTILANERTFAGWMRTGMACVAIALGLKAVFSAVEPEWLAKAAATLFVLISLLIYWGAWMNARRVYSRLEAHSAQPASRFHLQLVVGSLSLGSVACCLVLWLV</sequence>
<dbReference type="EMBL" id="FXYG01000001">
    <property type="protein sequence ID" value="SMX32818.1"/>
    <property type="molecule type" value="Genomic_DNA"/>
</dbReference>
<accession>A0A238JQ60</accession>
<dbReference type="InterPro" id="IPR003807">
    <property type="entry name" value="DUF202"/>
</dbReference>
<reference evidence="8" key="1">
    <citation type="submission" date="2017-05" db="EMBL/GenBank/DDBJ databases">
        <authorList>
            <person name="Rodrigo-Torres L."/>
            <person name="Arahal R. D."/>
            <person name="Lucena T."/>
        </authorList>
    </citation>
    <scope>NUCLEOTIDE SEQUENCE [LARGE SCALE GENOMIC DNA]</scope>
    <source>
        <strain evidence="8">CECT 8715</strain>
    </source>
</reference>
<dbReference type="OrthoDB" id="582337at2"/>
<dbReference type="AlphaFoldDB" id="A0A238JQ60"/>
<organism evidence="7 8">
    <name type="scientific">Ruegeria arenilitoris</name>
    <dbReference type="NCBI Taxonomy" id="1173585"/>
    <lineage>
        <taxon>Bacteria</taxon>
        <taxon>Pseudomonadati</taxon>
        <taxon>Pseudomonadota</taxon>
        <taxon>Alphaproteobacteria</taxon>
        <taxon>Rhodobacterales</taxon>
        <taxon>Roseobacteraceae</taxon>
        <taxon>Ruegeria</taxon>
    </lineage>
</organism>
<evidence type="ECO:0000259" key="6">
    <source>
        <dbReference type="Pfam" id="PF02656"/>
    </source>
</evidence>
<dbReference type="RefSeq" id="WP_093961676.1">
    <property type="nucleotide sequence ID" value="NZ_FXYG01000001.1"/>
</dbReference>
<evidence type="ECO:0000313" key="8">
    <source>
        <dbReference type="Proteomes" id="UP000202485"/>
    </source>
</evidence>
<evidence type="ECO:0000256" key="4">
    <source>
        <dbReference type="ARBA" id="ARBA00023136"/>
    </source>
</evidence>
<keyword evidence="2 5" id="KW-0812">Transmembrane</keyword>
<feature type="transmembrane region" description="Helical" evidence="5">
    <location>
        <begin position="59"/>
        <end position="80"/>
    </location>
</feature>
<feature type="transmembrane region" description="Helical" evidence="5">
    <location>
        <begin position="101"/>
        <end position="123"/>
    </location>
</feature>
<feature type="transmembrane region" description="Helical" evidence="5">
    <location>
        <begin position="31"/>
        <end position="53"/>
    </location>
</feature>
<dbReference type="GO" id="GO:0012505">
    <property type="term" value="C:endomembrane system"/>
    <property type="evidence" value="ECO:0007669"/>
    <property type="project" value="UniProtKB-SubCell"/>
</dbReference>
<comment type="subcellular location">
    <subcellularLocation>
        <location evidence="1">Endomembrane system</location>
        <topology evidence="1">Multi-pass membrane protein</topology>
    </subcellularLocation>
</comment>